<keyword evidence="2" id="KW-1185">Reference proteome</keyword>
<dbReference type="Proteomes" id="UP000887013">
    <property type="component" value="Unassembled WGS sequence"/>
</dbReference>
<evidence type="ECO:0000313" key="2">
    <source>
        <dbReference type="Proteomes" id="UP000887013"/>
    </source>
</evidence>
<name>A0A8X6M7F8_NEPPI</name>
<proteinExistence type="predicted"/>
<dbReference type="AlphaFoldDB" id="A0A8X6M7F8"/>
<accession>A0A8X6M7F8</accession>
<organism evidence="1 2">
    <name type="scientific">Nephila pilipes</name>
    <name type="common">Giant wood spider</name>
    <name type="synonym">Nephila maculata</name>
    <dbReference type="NCBI Taxonomy" id="299642"/>
    <lineage>
        <taxon>Eukaryota</taxon>
        <taxon>Metazoa</taxon>
        <taxon>Ecdysozoa</taxon>
        <taxon>Arthropoda</taxon>
        <taxon>Chelicerata</taxon>
        <taxon>Arachnida</taxon>
        <taxon>Araneae</taxon>
        <taxon>Araneomorphae</taxon>
        <taxon>Entelegynae</taxon>
        <taxon>Araneoidea</taxon>
        <taxon>Nephilidae</taxon>
        <taxon>Nephila</taxon>
    </lineage>
</organism>
<reference evidence="1" key="1">
    <citation type="submission" date="2020-08" db="EMBL/GenBank/DDBJ databases">
        <title>Multicomponent nature underlies the extraordinary mechanical properties of spider dragline silk.</title>
        <authorList>
            <person name="Kono N."/>
            <person name="Nakamura H."/>
            <person name="Mori M."/>
            <person name="Yoshida Y."/>
            <person name="Ohtoshi R."/>
            <person name="Malay A.D."/>
            <person name="Moran D.A.P."/>
            <person name="Tomita M."/>
            <person name="Numata K."/>
            <person name="Arakawa K."/>
        </authorList>
    </citation>
    <scope>NUCLEOTIDE SEQUENCE</scope>
</reference>
<evidence type="ECO:0000313" key="1">
    <source>
        <dbReference type="EMBL" id="GFS29172.1"/>
    </source>
</evidence>
<sequence>MYSSYTSSCLLDCSFENDHCSIVTSSHYSSGDEKFAKRIDWQEETSSQLTHSTKYLTKKKRVLSSLRLRLLLGTQNSLWWTKRFLRPLERRREREGAQTTPTFDPEGRKKELVDQSILCFLSLYRERGSRGAAACLACQYQGVSNLGRKYRSAFWVGVAGRGRNMGRRCHVSGFRAG</sequence>
<dbReference type="EMBL" id="BMAW01041543">
    <property type="protein sequence ID" value="GFS29172.1"/>
    <property type="molecule type" value="Genomic_DNA"/>
</dbReference>
<protein>
    <submittedName>
        <fullName evidence="1">Uncharacterized protein</fullName>
    </submittedName>
</protein>
<comment type="caution">
    <text evidence="1">The sequence shown here is derived from an EMBL/GenBank/DDBJ whole genome shotgun (WGS) entry which is preliminary data.</text>
</comment>
<gene>
    <name evidence="1" type="ORF">NPIL_655661</name>
</gene>